<organism evidence="6 7">
    <name type="scientific">Candidatus Ryanbacteria bacterium RIFCSPHIGHO2_01_FULL_48_27</name>
    <dbReference type="NCBI Taxonomy" id="1802115"/>
    <lineage>
        <taxon>Bacteria</taxon>
        <taxon>Candidatus Ryaniibacteriota</taxon>
    </lineage>
</organism>
<dbReference type="CDD" id="cd02910">
    <property type="entry name" value="cupin_Yhhw_N"/>
    <property type="match status" value="1"/>
</dbReference>
<dbReference type="InterPro" id="IPR012093">
    <property type="entry name" value="Pirin"/>
</dbReference>
<evidence type="ECO:0000259" key="5">
    <source>
        <dbReference type="Pfam" id="PF17954"/>
    </source>
</evidence>
<dbReference type="InterPro" id="IPR014710">
    <property type="entry name" value="RmlC-like_jellyroll"/>
</dbReference>
<evidence type="ECO:0000256" key="2">
    <source>
        <dbReference type="PIRSR" id="PIRSR006232-1"/>
    </source>
</evidence>
<dbReference type="PANTHER" id="PTHR43212">
    <property type="entry name" value="QUERCETIN 2,3-DIOXYGENASE"/>
    <property type="match status" value="1"/>
</dbReference>
<feature type="domain" description="Pirin N-terminal" evidence="4">
    <location>
        <begin position="13"/>
        <end position="120"/>
    </location>
</feature>
<evidence type="ECO:0008006" key="8">
    <source>
        <dbReference type="Google" id="ProtNLM"/>
    </source>
</evidence>
<dbReference type="Pfam" id="PF02678">
    <property type="entry name" value="Pirin"/>
    <property type="match status" value="1"/>
</dbReference>
<feature type="domain" description="Quercetin 2,3-dioxygenase C-terminal cupin" evidence="5">
    <location>
        <begin position="147"/>
        <end position="233"/>
    </location>
</feature>
<comment type="caution">
    <text evidence="6">The sequence shown here is derived from an EMBL/GenBank/DDBJ whole genome shotgun (WGS) entry which is preliminary data.</text>
</comment>
<dbReference type="InterPro" id="IPR003829">
    <property type="entry name" value="Pirin_N_dom"/>
</dbReference>
<dbReference type="InterPro" id="IPR011051">
    <property type="entry name" value="RmlC_Cupin_sf"/>
</dbReference>
<protein>
    <recommendedName>
        <fullName evidence="8">Quercetin 2,3-dioxygenase</fullName>
    </recommendedName>
</protein>
<keyword evidence="2" id="KW-0408">Iron</keyword>
<dbReference type="EMBL" id="MHNL01000007">
    <property type="protein sequence ID" value="OGZ45291.1"/>
    <property type="molecule type" value="Genomic_DNA"/>
</dbReference>
<accession>A0A1G2G5W2</accession>
<evidence type="ECO:0000256" key="1">
    <source>
        <dbReference type="ARBA" id="ARBA00008416"/>
    </source>
</evidence>
<sequence length="237" mass="26698">MSFIIHRADTRGTTKTSWLNSQHTFSFADYYDPERMGFGALRVLNDDTILAGQGFPKHGHRDMEIITIPLSGAVRHQDSLGNTSVVQTGEVQIMSAGTGVIHAEHNASDIEPLSLLQIWIEPKVRGIAPRYDQKIFDTSYRQDRFQMIISPEHDDTMLWINQDAYLSRIVCSEKSAIAYHLHSAKHGAYVFVIRGVLRVSGELLRARDGVGVWDVPDISWHAEEDAEVLVLEVPMED</sequence>
<proteinExistence type="inferred from homology"/>
<dbReference type="SUPFAM" id="SSF51182">
    <property type="entry name" value="RmlC-like cupins"/>
    <property type="match status" value="1"/>
</dbReference>
<dbReference type="PANTHER" id="PTHR43212:SF3">
    <property type="entry name" value="QUERCETIN 2,3-DIOXYGENASE"/>
    <property type="match status" value="1"/>
</dbReference>
<dbReference type="STRING" id="1802115.A2756_01570"/>
<feature type="binding site" evidence="2">
    <location>
        <position position="58"/>
    </location>
    <ligand>
        <name>Fe cation</name>
        <dbReference type="ChEBI" id="CHEBI:24875"/>
    </ligand>
</feature>
<reference evidence="6 7" key="1">
    <citation type="journal article" date="2016" name="Nat. Commun.">
        <title>Thousands of microbial genomes shed light on interconnected biogeochemical processes in an aquifer system.</title>
        <authorList>
            <person name="Anantharaman K."/>
            <person name="Brown C.T."/>
            <person name="Hug L.A."/>
            <person name="Sharon I."/>
            <person name="Castelle C.J."/>
            <person name="Probst A.J."/>
            <person name="Thomas B.C."/>
            <person name="Singh A."/>
            <person name="Wilkins M.J."/>
            <person name="Karaoz U."/>
            <person name="Brodie E.L."/>
            <person name="Williams K.H."/>
            <person name="Hubbard S.S."/>
            <person name="Banfield J.F."/>
        </authorList>
    </citation>
    <scope>NUCLEOTIDE SEQUENCE [LARGE SCALE GENOMIC DNA]</scope>
</reference>
<dbReference type="Pfam" id="PF17954">
    <property type="entry name" value="Pirin_C_2"/>
    <property type="match status" value="1"/>
</dbReference>
<feature type="binding site" evidence="2">
    <location>
        <position position="104"/>
    </location>
    <ligand>
        <name>Fe cation</name>
        <dbReference type="ChEBI" id="CHEBI:24875"/>
    </ligand>
</feature>
<comment type="cofactor">
    <cofactor evidence="2">
        <name>Fe cation</name>
        <dbReference type="ChEBI" id="CHEBI:24875"/>
    </cofactor>
    <text evidence="2">Binds 1 Fe cation per subunit.</text>
</comment>
<dbReference type="PIRSF" id="PIRSF006232">
    <property type="entry name" value="Pirin"/>
    <property type="match status" value="1"/>
</dbReference>
<feature type="binding site" evidence="2">
    <location>
        <position position="60"/>
    </location>
    <ligand>
        <name>Fe cation</name>
        <dbReference type="ChEBI" id="CHEBI:24875"/>
    </ligand>
</feature>
<evidence type="ECO:0000313" key="6">
    <source>
        <dbReference type="EMBL" id="OGZ45291.1"/>
    </source>
</evidence>
<keyword evidence="2" id="KW-0479">Metal-binding</keyword>
<dbReference type="Proteomes" id="UP000177785">
    <property type="component" value="Unassembled WGS sequence"/>
</dbReference>
<dbReference type="InterPro" id="IPR041602">
    <property type="entry name" value="Quercetinase_C"/>
</dbReference>
<evidence type="ECO:0000259" key="4">
    <source>
        <dbReference type="Pfam" id="PF02678"/>
    </source>
</evidence>
<dbReference type="Gene3D" id="2.60.120.10">
    <property type="entry name" value="Jelly Rolls"/>
    <property type="match status" value="2"/>
</dbReference>
<dbReference type="GO" id="GO:0046872">
    <property type="term" value="F:metal ion binding"/>
    <property type="evidence" value="ECO:0007669"/>
    <property type="project" value="UniProtKB-KW"/>
</dbReference>
<evidence type="ECO:0000256" key="3">
    <source>
        <dbReference type="RuleBase" id="RU003457"/>
    </source>
</evidence>
<gene>
    <name evidence="6" type="ORF">A2756_01570</name>
</gene>
<name>A0A1G2G5W2_9BACT</name>
<dbReference type="AlphaFoldDB" id="A0A1G2G5W2"/>
<comment type="similarity">
    <text evidence="1 3">Belongs to the pirin family.</text>
</comment>
<feature type="binding site" evidence="2">
    <location>
        <position position="102"/>
    </location>
    <ligand>
        <name>Fe cation</name>
        <dbReference type="ChEBI" id="CHEBI:24875"/>
    </ligand>
</feature>
<evidence type="ECO:0000313" key="7">
    <source>
        <dbReference type="Proteomes" id="UP000177785"/>
    </source>
</evidence>